<reference evidence="1 2" key="1">
    <citation type="journal article" date="2013" name="BMC Genomics">
        <title>The miniature genome of a carnivorous plant Genlisea aurea contains a low number of genes and short non-coding sequences.</title>
        <authorList>
            <person name="Leushkin E.V."/>
            <person name="Sutormin R.A."/>
            <person name="Nabieva E.R."/>
            <person name="Penin A.A."/>
            <person name="Kondrashov A.S."/>
            <person name="Logacheva M.D."/>
        </authorList>
    </citation>
    <scope>NUCLEOTIDE SEQUENCE [LARGE SCALE GENOMIC DNA]</scope>
</reference>
<proteinExistence type="predicted"/>
<sequence length="68" mass="7433">GGGRGSRGRPSPLTFARFWAVAREAVAREAVVRSASCRCWPWRDDRPSATISWSRFGPPACDGFIAPI</sequence>
<accession>S8DGA5</accession>
<name>S8DGA5_9LAMI</name>
<evidence type="ECO:0000313" key="1">
    <source>
        <dbReference type="EMBL" id="EPS58367.1"/>
    </source>
</evidence>
<feature type="non-terminal residue" evidence="1">
    <location>
        <position position="1"/>
    </location>
</feature>
<evidence type="ECO:0000313" key="2">
    <source>
        <dbReference type="Proteomes" id="UP000015453"/>
    </source>
</evidence>
<dbReference type="AlphaFoldDB" id="S8DGA5"/>
<organism evidence="1 2">
    <name type="scientific">Genlisea aurea</name>
    <dbReference type="NCBI Taxonomy" id="192259"/>
    <lineage>
        <taxon>Eukaryota</taxon>
        <taxon>Viridiplantae</taxon>
        <taxon>Streptophyta</taxon>
        <taxon>Embryophyta</taxon>
        <taxon>Tracheophyta</taxon>
        <taxon>Spermatophyta</taxon>
        <taxon>Magnoliopsida</taxon>
        <taxon>eudicotyledons</taxon>
        <taxon>Gunneridae</taxon>
        <taxon>Pentapetalae</taxon>
        <taxon>asterids</taxon>
        <taxon>lamiids</taxon>
        <taxon>Lamiales</taxon>
        <taxon>Lentibulariaceae</taxon>
        <taxon>Genlisea</taxon>
    </lineage>
</organism>
<dbReference type="EMBL" id="AUSU01009286">
    <property type="protein sequence ID" value="EPS58367.1"/>
    <property type="molecule type" value="Genomic_DNA"/>
</dbReference>
<comment type="caution">
    <text evidence="1">The sequence shown here is derived from an EMBL/GenBank/DDBJ whole genome shotgun (WGS) entry which is preliminary data.</text>
</comment>
<gene>
    <name evidence="1" type="ORF">M569_16447</name>
</gene>
<keyword evidence="2" id="KW-1185">Reference proteome</keyword>
<feature type="non-terminal residue" evidence="1">
    <location>
        <position position="68"/>
    </location>
</feature>
<dbReference type="Proteomes" id="UP000015453">
    <property type="component" value="Unassembled WGS sequence"/>
</dbReference>
<protein>
    <submittedName>
        <fullName evidence="1">Uncharacterized protein</fullName>
    </submittedName>
</protein>